<dbReference type="EMBL" id="CP003390">
    <property type="protein sequence ID" value="AFI84460.1"/>
    <property type="molecule type" value="Genomic_DNA"/>
</dbReference>
<evidence type="ECO:0000313" key="1">
    <source>
        <dbReference type="EMBL" id="AFI84460.1"/>
    </source>
</evidence>
<organism evidence="1 2">
    <name type="scientific">Methylophaga nitratireducenticrescens</name>
    <dbReference type="NCBI Taxonomy" id="754476"/>
    <lineage>
        <taxon>Bacteria</taxon>
        <taxon>Pseudomonadati</taxon>
        <taxon>Pseudomonadota</taxon>
        <taxon>Gammaproteobacteria</taxon>
        <taxon>Thiotrichales</taxon>
        <taxon>Piscirickettsiaceae</taxon>
        <taxon>Methylophaga</taxon>
    </lineage>
</organism>
<dbReference type="AlphaFoldDB" id="I1XJ91"/>
<reference evidence="1 2" key="1">
    <citation type="journal article" date="2012" name="J. Bacteriol.">
        <title>Complete genome sequences of Methylophaga sp. strain JAM1 and Methylophaga sp. strain JAM7.</title>
        <authorList>
            <person name="Villeneuve C."/>
            <person name="Martineau C."/>
            <person name="Mauffrey F."/>
            <person name="Villemur R."/>
        </authorList>
    </citation>
    <scope>NUCLEOTIDE SEQUENCE [LARGE SCALE GENOMIC DNA]</scope>
    <source>
        <strain evidence="1 2">JAM1</strain>
    </source>
</reference>
<keyword evidence="2" id="KW-1185">Reference proteome</keyword>
<dbReference type="RefSeq" id="WP_014706833.1">
    <property type="nucleotide sequence ID" value="NC_017857.3"/>
</dbReference>
<dbReference type="KEGG" id="mej:Q7A_1636"/>
<dbReference type="HOGENOM" id="CLU_2936312_0_0_6"/>
<accession>I1XJ91</accession>
<proteinExistence type="predicted"/>
<gene>
    <name evidence="1" type="ordered locus">Q7A_1636</name>
</gene>
<dbReference type="PATRIC" id="fig|754476.3.peg.1617"/>
<reference evidence="1 2" key="2">
    <citation type="journal article" date="2013" name="Int. J. Syst. Evol. Microbiol.">
        <title>Methylophaga nitratireducenticrescens sp. nov. and Methylophaga frappieri sp. nov., isolated from the biofilm of the methanol-fed denitrification system treating the seawater at the Montreal Biodome.</title>
        <authorList>
            <person name="Villeneuve C."/>
            <person name="Martineau C."/>
            <person name="Mauffrey F."/>
            <person name="Villemur R."/>
        </authorList>
    </citation>
    <scope>NUCLEOTIDE SEQUENCE [LARGE SCALE GENOMIC DNA]</scope>
    <source>
        <strain evidence="1 2">JAM1</strain>
    </source>
</reference>
<protein>
    <submittedName>
        <fullName evidence="1">Uncharacterized protein</fullName>
    </submittedName>
</protein>
<dbReference type="STRING" id="754476.Q7A_1636"/>
<dbReference type="Proteomes" id="UP000009144">
    <property type="component" value="Chromosome"/>
</dbReference>
<sequence>MVHFQPQPEGLGLFFRPTVLKMIYVEQLHRIIFALLNKKIAASSGGSERPTDPRFKKIQK</sequence>
<name>I1XJ91_METNJ</name>
<dbReference type="OrthoDB" id="7030545at2"/>
<evidence type="ECO:0000313" key="2">
    <source>
        <dbReference type="Proteomes" id="UP000009144"/>
    </source>
</evidence>